<gene>
    <name evidence="1" type="ORF">N7476_002053</name>
</gene>
<keyword evidence="2" id="KW-1185">Reference proteome</keyword>
<evidence type="ECO:0000313" key="1">
    <source>
        <dbReference type="EMBL" id="KAJ5323453.1"/>
    </source>
</evidence>
<reference evidence="1" key="1">
    <citation type="submission" date="2022-12" db="EMBL/GenBank/DDBJ databases">
        <authorList>
            <person name="Petersen C."/>
        </authorList>
    </citation>
    <scope>NUCLEOTIDE SEQUENCE</scope>
    <source>
        <strain evidence="1">IBT 21472</strain>
    </source>
</reference>
<protein>
    <submittedName>
        <fullName evidence="1">Uncharacterized protein</fullName>
    </submittedName>
</protein>
<accession>A0A9W9Q4J7</accession>
<dbReference type="EMBL" id="JAPZBO010000002">
    <property type="protein sequence ID" value="KAJ5323453.1"/>
    <property type="molecule type" value="Genomic_DNA"/>
</dbReference>
<proteinExistence type="predicted"/>
<comment type="caution">
    <text evidence="1">The sequence shown here is derived from an EMBL/GenBank/DDBJ whole genome shotgun (WGS) entry which is preliminary data.</text>
</comment>
<evidence type="ECO:0000313" key="2">
    <source>
        <dbReference type="Proteomes" id="UP001147746"/>
    </source>
</evidence>
<name>A0A9W9Q4J7_9EURO</name>
<sequence>MRHPETLQIYVPGAAPAPSKQRSFETTLLRNNAPTICDFERAAFFQRLLCVTNGPGPRSRVRFSAT</sequence>
<reference evidence="1" key="2">
    <citation type="journal article" date="2023" name="IMA Fungus">
        <title>Comparative genomic study of the Penicillium genus elucidates a diverse pangenome and 15 lateral gene transfer events.</title>
        <authorList>
            <person name="Petersen C."/>
            <person name="Sorensen T."/>
            <person name="Nielsen M.R."/>
            <person name="Sondergaard T.E."/>
            <person name="Sorensen J.L."/>
            <person name="Fitzpatrick D.A."/>
            <person name="Frisvad J.C."/>
            <person name="Nielsen K.L."/>
        </authorList>
    </citation>
    <scope>NUCLEOTIDE SEQUENCE</scope>
    <source>
        <strain evidence="1">IBT 21472</strain>
    </source>
</reference>
<organism evidence="1 2">
    <name type="scientific">Penicillium atrosanguineum</name>
    <dbReference type="NCBI Taxonomy" id="1132637"/>
    <lineage>
        <taxon>Eukaryota</taxon>
        <taxon>Fungi</taxon>
        <taxon>Dikarya</taxon>
        <taxon>Ascomycota</taxon>
        <taxon>Pezizomycotina</taxon>
        <taxon>Eurotiomycetes</taxon>
        <taxon>Eurotiomycetidae</taxon>
        <taxon>Eurotiales</taxon>
        <taxon>Aspergillaceae</taxon>
        <taxon>Penicillium</taxon>
    </lineage>
</organism>
<dbReference type="Proteomes" id="UP001147746">
    <property type="component" value="Unassembled WGS sequence"/>
</dbReference>
<dbReference type="AlphaFoldDB" id="A0A9W9Q4J7"/>